<dbReference type="EMBL" id="FQZV01000049">
    <property type="protein sequence ID" value="SHJ87662.1"/>
    <property type="molecule type" value="Genomic_DNA"/>
</dbReference>
<name>A0A1M6MW52_9FIRM</name>
<dbReference type="RefSeq" id="WP_110942150.1">
    <property type="nucleotide sequence ID" value="NZ_FQZV01000049.1"/>
</dbReference>
<feature type="transmembrane region" description="Helical" evidence="13">
    <location>
        <begin position="453"/>
        <end position="473"/>
    </location>
</feature>
<accession>A0A1M6MW52</accession>
<feature type="transmembrane region" description="Helical" evidence="13">
    <location>
        <begin position="233"/>
        <end position="252"/>
    </location>
</feature>
<evidence type="ECO:0000256" key="1">
    <source>
        <dbReference type="ARBA" id="ARBA00004429"/>
    </source>
</evidence>
<comment type="similarity">
    <text evidence="2">Belongs to the TrkH potassium transport family.</text>
</comment>
<keyword evidence="3" id="KW-0813">Transport</keyword>
<feature type="transmembrane region" description="Helical" evidence="13">
    <location>
        <begin position="330"/>
        <end position="349"/>
    </location>
</feature>
<dbReference type="Proteomes" id="UP000184536">
    <property type="component" value="Unassembled WGS sequence"/>
</dbReference>
<dbReference type="Pfam" id="PF02386">
    <property type="entry name" value="TrkH"/>
    <property type="match status" value="1"/>
</dbReference>
<keyword evidence="9 13" id="KW-1133">Transmembrane helix</keyword>
<keyword evidence="15" id="KW-1185">Reference proteome</keyword>
<dbReference type="OrthoDB" id="9810952at2"/>
<keyword evidence="6" id="KW-0633">Potassium transport</keyword>
<feature type="transmembrane region" description="Helical" evidence="13">
    <location>
        <begin position="12"/>
        <end position="32"/>
    </location>
</feature>
<dbReference type="InterPro" id="IPR004772">
    <property type="entry name" value="TrkH"/>
</dbReference>
<organism evidence="14 15">
    <name type="scientific">Geosporobacter subterraneus DSM 17957</name>
    <dbReference type="NCBI Taxonomy" id="1121919"/>
    <lineage>
        <taxon>Bacteria</taxon>
        <taxon>Bacillati</taxon>
        <taxon>Bacillota</taxon>
        <taxon>Clostridia</taxon>
        <taxon>Peptostreptococcales</taxon>
        <taxon>Thermotaleaceae</taxon>
        <taxon>Geosporobacter</taxon>
    </lineage>
</organism>
<keyword evidence="11 13" id="KW-0472">Membrane</keyword>
<keyword evidence="10" id="KW-0406">Ion transport</keyword>
<dbReference type="AlphaFoldDB" id="A0A1M6MW52"/>
<evidence type="ECO:0000256" key="13">
    <source>
        <dbReference type="SAM" id="Phobius"/>
    </source>
</evidence>
<feature type="transmembrane region" description="Helical" evidence="13">
    <location>
        <begin position="180"/>
        <end position="205"/>
    </location>
</feature>
<evidence type="ECO:0000256" key="12">
    <source>
        <dbReference type="PIRSR" id="PIRSR006247-1"/>
    </source>
</evidence>
<feature type="binding site" evidence="12">
    <location>
        <position position="430"/>
    </location>
    <ligand>
        <name>K(+)</name>
        <dbReference type="ChEBI" id="CHEBI:29103"/>
    </ligand>
</feature>
<keyword evidence="7 13" id="KW-0812">Transmembrane</keyword>
<dbReference type="GO" id="GO:0046872">
    <property type="term" value="F:metal ion binding"/>
    <property type="evidence" value="ECO:0007669"/>
    <property type="project" value="UniProtKB-KW"/>
</dbReference>
<dbReference type="PANTHER" id="PTHR32024">
    <property type="entry name" value="TRK SYSTEM POTASSIUM UPTAKE PROTEIN TRKG-RELATED"/>
    <property type="match status" value="1"/>
</dbReference>
<feature type="binding site" evidence="12">
    <location>
        <position position="314"/>
    </location>
    <ligand>
        <name>K(+)</name>
        <dbReference type="ChEBI" id="CHEBI:29103"/>
    </ligand>
</feature>
<feature type="transmembrane region" description="Helical" evidence="13">
    <location>
        <begin position="68"/>
        <end position="89"/>
    </location>
</feature>
<feature type="binding site" evidence="12">
    <location>
        <position position="218"/>
    </location>
    <ligand>
        <name>K(+)</name>
        <dbReference type="ChEBI" id="CHEBI:29103"/>
    </ligand>
</feature>
<feature type="binding site" evidence="12">
    <location>
        <position position="313"/>
    </location>
    <ligand>
        <name>K(+)</name>
        <dbReference type="ChEBI" id="CHEBI:29103"/>
    </ligand>
</feature>
<proteinExistence type="inferred from homology"/>
<evidence type="ECO:0000256" key="11">
    <source>
        <dbReference type="ARBA" id="ARBA00023136"/>
    </source>
</evidence>
<dbReference type="PIRSF" id="PIRSF006247">
    <property type="entry name" value="TrkH"/>
    <property type="match status" value="1"/>
</dbReference>
<evidence type="ECO:0000256" key="8">
    <source>
        <dbReference type="ARBA" id="ARBA00022958"/>
    </source>
</evidence>
<evidence type="ECO:0000256" key="4">
    <source>
        <dbReference type="ARBA" id="ARBA00022475"/>
    </source>
</evidence>
<reference evidence="15" key="1">
    <citation type="submission" date="2016-11" db="EMBL/GenBank/DDBJ databases">
        <authorList>
            <person name="Varghese N."/>
            <person name="Submissions S."/>
        </authorList>
    </citation>
    <scope>NUCLEOTIDE SEQUENCE [LARGE SCALE GENOMIC DNA]</scope>
    <source>
        <strain evidence="15">DSM 17957</strain>
    </source>
</reference>
<evidence type="ECO:0000256" key="10">
    <source>
        <dbReference type="ARBA" id="ARBA00023065"/>
    </source>
</evidence>
<feature type="transmembrane region" description="Helical" evidence="13">
    <location>
        <begin position="388"/>
        <end position="412"/>
    </location>
</feature>
<keyword evidence="5" id="KW-0997">Cell inner membrane</keyword>
<dbReference type="PANTHER" id="PTHR32024:SF2">
    <property type="entry name" value="TRK SYSTEM POTASSIUM UPTAKE PROTEIN TRKG-RELATED"/>
    <property type="match status" value="1"/>
</dbReference>
<evidence type="ECO:0000256" key="5">
    <source>
        <dbReference type="ARBA" id="ARBA00022519"/>
    </source>
</evidence>
<gene>
    <name evidence="14" type="ORF">SAMN02745975_03111</name>
</gene>
<evidence type="ECO:0000256" key="2">
    <source>
        <dbReference type="ARBA" id="ARBA00009137"/>
    </source>
</evidence>
<feature type="binding site" evidence="12">
    <location>
        <position position="109"/>
    </location>
    <ligand>
        <name>K(+)</name>
        <dbReference type="ChEBI" id="CHEBI:29103"/>
    </ligand>
</feature>
<dbReference type="STRING" id="1121919.SAMN02745975_03111"/>
<dbReference type="InterPro" id="IPR003445">
    <property type="entry name" value="Cat_transpt"/>
</dbReference>
<evidence type="ECO:0000256" key="7">
    <source>
        <dbReference type="ARBA" id="ARBA00022692"/>
    </source>
</evidence>
<comment type="subcellular location">
    <subcellularLocation>
        <location evidence="1">Cell inner membrane</location>
        <topology evidence="1">Multi-pass membrane protein</topology>
    </subcellularLocation>
</comment>
<keyword evidence="8 12" id="KW-0630">Potassium</keyword>
<dbReference type="GO" id="GO:0015379">
    <property type="term" value="F:potassium:chloride symporter activity"/>
    <property type="evidence" value="ECO:0007669"/>
    <property type="project" value="InterPro"/>
</dbReference>
<evidence type="ECO:0000313" key="15">
    <source>
        <dbReference type="Proteomes" id="UP000184536"/>
    </source>
</evidence>
<keyword evidence="12" id="KW-0479">Metal-binding</keyword>
<sequence length="484" mass="52883">MNYGTVVRVLGNLLIIEAIGMIPALAISVFFREHDAKAFIESIFAVLLIGYTMSLAPKSKNKIKAKEGLIIVSLGWLLVSFFGAFPFVLSGSIPSFIDAFFETVSGFTTTGATIIDDIEVLPRGILFWRSFTHWIGGMGILVFTVAILPAMGVGSFQIFKAESPGPVADKIVPRIKDTAKLLYVTYVGITLTEIVLLIFGGMSVYEAMLHTFGTVGTGGFSTRNASIGAFNSVYIHVVIGVFMILSGINFSLYYELYKGKWRDVFKNEELRLYLSVIGTSVLLITLNIYKSVYGNIFESLRHAFFQVSSIITTTGYATANFDEWGSFSKGILYLLMFVGGCAGSTGGGMKNIRILILLKLIKREASKILHPRAVIPIRVGGRTIPPDMLAGIASFFALYMLIFALGTIVVSLEGISMVSASSAVAATLGNIGPGFEFIGPSRTFSQFSQPIKVLLSLFMLMGRLELFTVLVLLSPRFWRDEIYS</sequence>
<evidence type="ECO:0000313" key="14">
    <source>
        <dbReference type="EMBL" id="SHJ87662.1"/>
    </source>
</evidence>
<evidence type="ECO:0000256" key="6">
    <source>
        <dbReference type="ARBA" id="ARBA00022538"/>
    </source>
</evidence>
<feature type="transmembrane region" description="Helical" evidence="13">
    <location>
        <begin position="38"/>
        <end position="56"/>
    </location>
</feature>
<feature type="transmembrane region" description="Helical" evidence="13">
    <location>
        <begin position="272"/>
        <end position="289"/>
    </location>
</feature>
<evidence type="ECO:0000256" key="9">
    <source>
        <dbReference type="ARBA" id="ARBA00022989"/>
    </source>
</evidence>
<dbReference type="GO" id="GO:0005886">
    <property type="term" value="C:plasma membrane"/>
    <property type="evidence" value="ECO:0007669"/>
    <property type="project" value="UniProtKB-SubCell"/>
</dbReference>
<evidence type="ECO:0000256" key="3">
    <source>
        <dbReference type="ARBA" id="ARBA00022448"/>
    </source>
</evidence>
<protein>
    <submittedName>
        <fullName evidence="14">Trk system potassium uptake protein TrkH</fullName>
    </submittedName>
</protein>
<feature type="binding site" evidence="12">
    <location>
        <position position="110"/>
    </location>
    <ligand>
        <name>K(+)</name>
        <dbReference type="ChEBI" id="CHEBI:29103"/>
    </ligand>
</feature>
<feature type="transmembrane region" description="Helical" evidence="13">
    <location>
        <begin position="134"/>
        <end position="159"/>
    </location>
</feature>
<keyword evidence="4" id="KW-1003">Cell membrane</keyword>